<keyword evidence="3" id="KW-1185">Reference proteome</keyword>
<reference evidence="3" key="1">
    <citation type="submission" date="2011-08" db="EMBL/GenBank/DDBJ databases">
        <authorList>
            <person name="Rombauts S."/>
        </authorList>
    </citation>
    <scope>NUCLEOTIDE SEQUENCE</scope>
    <source>
        <strain evidence="3">London</strain>
    </source>
</reference>
<dbReference type="Proteomes" id="UP000015104">
    <property type="component" value="Unassembled WGS sequence"/>
</dbReference>
<feature type="domain" description="F-box" evidence="1">
    <location>
        <begin position="1"/>
        <end position="48"/>
    </location>
</feature>
<evidence type="ECO:0000313" key="3">
    <source>
        <dbReference type="Proteomes" id="UP000015104"/>
    </source>
</evidence>
<dbReference type="EMBL" id="CAEY01001677">
    <property type="status" value="NOT_ANNOTATED_CDS"/>
    <property type="molecule type" value="Genomic_DNA"/>
</dbReference>
<evidence type="ECO:0000259" key="1">
    <source>
        <dbReference type="PROSITE" id="PS50181"/>
    </source>
</evidence>
<dbReference type="AlphaFoldDB" id="T1L677"/>
<proteinExistence type="predicted"/>
<dbReference type="InterPro" id="IPR001810">
    <property type="entry name" value="F-box_dom"/>
</dbReference>
<sequence length="309" mass="36152">MFLNELPEECLLIIFGLINELDDLVSCYKVCSKWSRLIEERTRKVKYLLGDWPDEEPSPSYPLNHVYYRTEEPIDGTCLSTLFPNLIVAEFLGKLCKKVDHEDIVTLVKKIKSFKGIIDHFYNRDESVFQYCDDLEMVSTDCVWDIESFIKKKGAGIKQLQLRNSTLDSFINDVKYFPNLERLFICDYEEFPDGLEPDGAILSRLKIVELSLNNYCSHNHQGFKFMNSCRNLQSAHIRLECNHISVGGQLKHESLRDLVLECVSICFMYFFFQNQTVRDIMTKVSKLNYSILINNLYMQHNTLCSWTHD</sequence>
<dbReference type="HOGENOM" id="CLU_097321_0_0_1"/>
<dbReference type="Gene3D" id="1.20.1280.50">
    <property type="match status" value="1"/>
</dbReference>
<evidence type="ECO:0000313" key="2">
    <source>
        <dbReference type="EnsemblMetazoa" id="tetur641g00010.1"/>
    </source>
</evidence>
<protein>
    <recommendedName>
        <fullName evidence="1">F-box domain-containing protein</fullName>
    </recommendedName>
</protein>
<accession>T1L677</accession>
<dbReference type="InterPro" id="IPR036047">
    <property type="entry name" value="F-box-like_dom_sf"/>
</dbReference>
<dbReference type="SUPFAM" id="SSF81383">
    <property type="entry name" value="F-box domain"/>
    <property type="match status" value="1"/>
</dbReference>
<organism evidence="2 3">
    <name type="scientific">Tetranychus urticae</name>
    <name type="common">Two-spotted spider mite</name>
    <dbReference type="NCBI Taxonomy" id="32264"/>
    <lineage>
        <taxon>Eukaryota</taxon>
        <taxon>Metazoa</taxon>
        <taxon>Ecdysozoa</taxon>
        <taxon>Arthropoda</taxon>
        <taxon>Chelicerata</taxon>
        <taxon>Arachnida</taxon>
        <taxon>Acari</taxon>
        <taxon>Acariformes</taxon>
        <taxon>Trombidiformes</taxon>
        <taxon>Prostigmata</taxon>
        <taxon>Eleutherengona</taxon>
        <taxon>Raphignathae</taxon>
        <taxon>Tetranychoidea</taxon>
        <taxon>Tetranychidae</taxon>
        <taxon>Tetranychus</taxon>
    </lineage>
</organism>
<dbReference type="Pfam" id="PF12937">
    <property type="entry name" value="F-box-like"/>
    <property type="match status" value="1"/>
</dbReference>
<dbReference type="EnsemblMetazoa" id="tetur641g00010.1">
    <property type="protein sequence ID" value="tetur641g00010.1"/>
    <property type="gene ID" value="tetur641g00010"/>
</dbReference>
<dbReference type="PROSITE" id="PS50181">
    <property type="entry name" value="FBOX"/>
    <property type="match status" value="1"/>
</dbReference>
<reference evidence="2" key="2">
    <citation type="submission" date="2015-06" db="UniProtKB">
        <authorList>
            <consortium name="EnsemblMetazoa"/>
        </authorList>
    </citation>
    <scope>IDENTIFICATION</scope>
</reference>
<name>T1L677_TETUR</name>